<keyword evidence="5" id="KW-1133">Transmembrane helix</keyword>
<dbReference type="EMBL" id="LSBI01000002">
    <property type="protein sequence ID" value="OAQ93693.1"/>
    <property type="molecule type" value="Genomic_DNA"/>
</dbReference>
<dbReference type="InterPro" id="IPR002347">
    <property type="entry name" value="SDR_fam"/>
</dbReference>
<dbReference type="PANTHER" id="PTHR24320">
    <property type="entry name" value="RETINOL DEHYDROGENASE"/>
    <property type="match status" value="1"/>
</dbReference>
<keyword evidence="5" id="KW-0472">Membrane</keyword>
<feature type="transmembrane region" description="Helical" evidence="5">
    <location>
        <begin position="315"/>
        <end position="338"/>
    </location>
</feature>
<feature type="transmembrane region" description="Helical" evidence="5">
    <location>
        <begin position="359"/>
        <end position="388"/>
    </location>
</feature>
<dbReference type="InterPro" id="IPR033481">
    <property type="entry name" value="Dni1/Fig1"/>
</dbReference>
<feature type="compositionally biased region" description="Polar residues" evidence="4">
    <location>
        <begin position="93"/>
        <end position="106"/>
    </location>
</feature>
<name>A0A179HWH4_PURLI</name>
<dbReference type="GO" id="GO:0016020">
    <property type="term" value="C:membrane"/>
    <property type="evidence" value="ECO:0007669"/>
    <property type="project" value="InterPro"/>
</dbReference>
<feature type="region of interest" description="Disordered" evidence="4">
    <location>
        <begin position="1"/>
        <end position="128"/>
    </location>
</feature>
<sequence>MRRAKSPSAHEPPPKATAESDASDSAKSQPTKGAADEPLSSRSDQQPEAAATTPTGSTSKHDVPSIRSGASRAGAGAANSPDDNGVAAANNEKPGSTRQNSASGSAEWSPDRRSTPASTTSNDGTAKRFAVKGKPLQASDSKPQLANLAAPQGRSARWLMDLSALILAGCTSTGPMQAFRLVSISYATEAPSPKEAMLNATLGSSMLDLSMNETEGTPLVREVQVGYFSICVRLESEDWQCGINGAAVPGRPNISDALGVVDMGHLFRTKTVSPAIIVILLCAATMIALSTFPGWHEEEDTEGSLREIKPFPSRAVSTLALLSSLLATAVAYVAALWQHTSCAATGTLFESLRYGAVEVHIGAGAAALGWISVFVCAVCGVGMIVMILSIRIVVGSVVGGWGCEVVWCGTHRPTPKPIMGNTYSQFFPPEPRLTEANLPSQEGRVFVVTGGYSGVGQALGLMLYRAGGTVYIAGRDESKAVAAIAQMTADAPDSLGKLAFLKVALDDLASVKVAAQQFVDTETRLDVLFNNAGVSNPPAGSISAQGFELQMATNCLGPYLFTQLLLPLLVETAATAPPASVRVVFTSSITTDHLAPRGGASSLADMTVPSSVQQNNYTHSKTGNWFLASELARQVGPRGVLCMAQNPGNLRTSLLRHFHWFVGYAVAPLLYEPRFGAYTELWAGLSPDLVSEDGGKHVEPWGRMHPNPRSDLVLAMKSKEEGGTELAAEFADWCERMTADFR</sequence>
<evidence type="ECO:0000256" key="1">
    <source>
        <dbReference type="ARBA" id="ARBA00006484"/>
    </source>
</evidence>
<evidence type="ECO:0000256" key="4">
    <source>
        <dbReference type="SAM" id="MobiDB-lite"/>
    </source>
</evidence>
<evidence type="ECO:0000256" key="2">
    <source>
        <dbReference type="ARBA" id="ARBA00022857"/>
    </source>
</evidence>
<dbReference type="InterPro" id="IPR036291">
    <property type="entry name" value="NAD(P)-bd_dom_sf"/>
</dbReference>
<comment type="caution">
    <text evidence="6">The sequence shown here is derived from an EMBL/GenBank/DDBJ whole genome shotgun (WGS) entry which is preliminary data.</text>
</comment>
<organism evidence="6 7">
    <name type="scientific">Purpureocillium lilacinum</name>
    <name type="common">Paecilomyces lilacinus</name>
    <dbReference type="NCBI Taxonomy" id="33203"/>
    <lineage>
        <taxon>Eukaryota</taxon>
        <taxon>Fungi</taxon>
        <taxon>Dikarya</taxon>
        <taxon>Ascomycota</taxon>
        <taxon>Pezizomycotina</taxon>
        <taxon>Sordariomycetes</taxon>
        <taxon>Hypocreomycetidae</taxon>
        <taxon>Hypocreales</taxon>
        <taxon>Ophiocordycipitaceae</taxon>
        <taxon>Purpureocillium</taxon>
    </lineage>
</organism>
<evidence type="ECO:0000256" key="5">
    <source>
        <dbReference type="SAM" id="Phobius"/>
    </source>
</evidence>
<feature type="compositionally biased region" description="Polar residues" evidence="4">
    <location>
        <begin position="40"/>
        <end position="58"/>
    </location>
</feature>
<dbReference type="SUPFAM" id="SSF51735">
    <property type="entry name" value="NAD(P)-binding Rossmann-fold domains"/>
    <property type="match status" value="1"/>
</dbReference>
<accession>A0A179HWH4</accession>
<keyword evidence="2" id="KW-0521">NADP</keyword>
<comment type="similarity">
    <text evidence="1">Belongs to the short-chain dehydrogenases/reductases (SDR) family.</text>
</comment>
<dbReference type="Pfam" id="PF00106">
    <property type="entry name" value="adh_short"/>
    <property type="match status" value="1"/>
</dbReference>
<protein>
    <submittedName>
        <fullName evidence="6">Short-chain dehydrogenase</fullName>
    </submittedName>
</protein>
<keyword evidence="3" id="KW-0560">Oxidoreductase</keyword>
<reference evidence="6 7" key="1">
    <citation type="submission" date="2016-02" db="EMBL/GenBank/DDBJ databases">
        <title>Biosynthesis of antibiotic leucinostatins and their inhibition on Phytophthora in bio-control Purpureocillium lilacinum.</title>
        <authorList>
            <person name="Wang G."/>
            <person name="Liu Z."/>
            <person name="Lin R."/>
            <person name="Li E."/>
            <person name="Mao Z."/>
            <person name="Ling J."/>
            <person name="Yin W."/>
            <person name="Xie B."/>
        </authorList>
    </citation>
    <scope>NUCLEOTIDE SEQUENCE [LARGE SCALE GENOMIC DNA]</scope>
    <source>
        <strain evidence="6">PLFJ-1</strain>
    </source>
</reference>
<dbReference type="AlphaFoldDB" id="A0A179HWH4"/>
<dbReference type="PRINTS" id="PR00081">
    <property type="entry name" value="GDHRDH"/>
</dbReference>
<dbReference type="STRING" id="33203.A0A179HWH4"/>
<proteinExistence type="inferred from homology"/>
<evidence type="ECO:0000256" key="3">
    <source>
        <dbReference type="ARBA" id="ARBA00023002"/>
    </source>
</evidence>
<dbReference type="Pfam" id="PF12351">
    <property type="entry name" value="Fig1"/>
    <property type="match status" value="1"/>
</dbReference>
<dbReference type="Gene3D" id="3.40.50.720">
    <property type="entry name" value="NAD(P)-binding Rossmann-like Domain"/>
    <property type="match status" value="1"/>
</dbReference>
<gene>
    <name evidence="6" type="ORF">VFPFJ_02855</name>
</gene>
<dbReference type="Proteomes" id="UP000078340">
    <property type="component" value="Unassembled WGS sequence"/>
</dbReference>
<evidence type="ECO:0000313" key="6">
    <source>
        <dbReference type="EMBL" id="OAQ93693.1"/>
    </source>
</evidence>
<feature type="transmembrane region" description="Helical" evidence="5">
    <location>
        <begin position="275"/>
        <end position="295"/>
    </location>
</feature>
<feature type="compositionally biased region" description="Low complexity" evidence="4">
    <location>
        <begin position="67"/>
        <end position="78"/>
    </location>
</feature>
<dbReference type="PANTHER" id="PTHR24320:SF236">
    <property type="entry name" value="SHORT-CHAIN DEHYDROGENASE-RELATED"/>
    <property type="match status" value="1"/>
</dbReference>
<feature type="compositionally biased region" description="Polar residues" evidence="4">
    <location>
        <begin position="115"/>
        <end position="124"/>
    </location>
</feature>
<dbReference type="GO" id="GO:0016491">
    <property type="term" value="F:oxidoreductase activity"/>
    <property type="evidence" value="ECO:0007669"/>
    <property type="project" value="UniProtKB-KW"/>
</dbReference>
<keyword evidence="5" id="KW-0812">Transmembrane</keyword>
<evidence type="ECO:0000313" key="7">
    <source>
        <dbReference type="Proteomes" id="UP000078340"/>
    </source>
</evidence>